<comment type="caution">
    <text evidence="2">The sequence shown here is derived from an EMBL/GenBank/DDBJ whole genome shotgun (WGS) entry which is preliminary data.</text>
</comment>
<organism evidence="2 3">
    <name type="scientific">Vibrio cholerae</name>
    <dbReference type="NCBI Taxonomy" id="666"/>
    <lineage>
        <taxon>Bacteria</taxon>
        <taxon>Pseudomonadati</taxon>
        <taxon>Pseudomonadota</taxon>
        <taxon>Gammaproteobacteria</taxon>
        <taxon>Vibrionales</taxon>
        <taxon>Vibrionaceae</taxon>
        <taxon>Vibrio</taxon>
    </lineage>
</organism>
<name>A0A7Z7VNF6_VIBCL</name>
<proteinExistence type="predicted"/>
<evidence type="ECO:0000259" key="1">
    <source>
        <dbReference type="Pfam" id="PF04448"/>
    </source>
</evidence>
<dbReference type="EMBL" id="SISP01000020">
    <property type="protein sequence ID" value="TBM41335.1"/>
    <property type="molecule type" value="Genomic_DNA"/>
</dbReference>
<dbReference type="Proteomes" id="UP000294145">
    <property type="component" value="Unassembled WGS sequence"/>
</dbReference>
<protein>
    <submittedName>
        <fullName evidence="2">DUF551 domain-containing protein</fullName>
    </submittedName>
</protein>
<feature type="domain" description="DUF551" evidence="1">
    <location>
        <begin position="9"/>
        <end position="65"/>
    </location>
</feature>
<dbReference type="AlphaFoldDB" id="A0A7Z7VNF6"/>
<accession>A0A7Z7VNF6</accession>
<dbReference type="InterPro" id="IPR007539">
    <property type="entry name" value="DUF551"/>
</dbReference>
<reference evidence="2 3" key="1">
    <citation type="submission" date="2019-02" db="EMBL/GenBank/DDBJ databases">
        <title>Genomic plasticity associated with the antimicrobial resistance in Vibrio cholerae.</title>
        <authorList>
            <person name="Verma J."/>
            <person name="Bag S."/>
            <person name="Saha B."/>
            <person name="Kumar P."/>
            <person name="Ghosh T.S."/>
            <person name="Dayal M."/>
            <person name="Senapati T."/>
            <person name="Mehra S."/>
            <person name="Dey P."/>
            <person name="Desigamani A."/>
            <person name="Kumar D."/>
            <person name="Rana P."/>
            <person name="Kumar B."/>
            <person name="Maiti T.K."/>
            <person name="Sharma N.C."/>
            <person name="Bhadra R.K."/>
            <person name="Mutreja A."/>
            <person name="Nair G.B."/>
            <person name="Ramamurthy T."/>
            <person name="Das B."/>
        </authorList>
    </citation>
    <scope>NUCLEOTIDE SEQUENCE [LARGE SCALE GENOMIC DNA]</scope>
    <source>
        <strain evidence="2 3">IDH06781</strain>
    </source>
</reference>
<evidence type="ECO:0000313" key="3">
    <source>
        <dbReference type="Proteomes" id="UP000294145"/>
    </source>
</evidence>
<sequence length="158" mass="17976">MTRGKIVPKWIPITNEVPEDGQSCRVLFEDKSESNATYWSELGVFSLTGILTSFGAQVVTHWMPLNDWCSSEEAKKLAAKKWQTERFDGVYIAVSNVEDDIPEQACMEAAIQAVQDERNVSVESLFLDLHNKLEGFEYSAENVEMFLKCQKEILSRAY</sequence>
<evidence type="ECO:0000313" key="2">
    <source>
        <dbReference type="EMBL" id="TBM41335.1"/>
    </source>
</evidence>
<dbReference type="Pfam" id="PF04448">
    <property type="entry name" value="DUF551"/>
    <property type="match status" value="1"/>
</dbReference>
<gene>
    <name evidence="2" type="ORF">EYB64_12230</name>
</gene>